<protein>
    <recommendedName>
        <fullName evidence="2">UmuC domain-containing protein</fullName>
    </recommendedName>
</protein>
<feature type="domain" description="UmuC" evidence="2">
    <location>
        <begin position="16"/>
        <end position="139"/>
    </location>
</feature>
<proteinExistence type="predicted"/>
<gene>
    <name evidence="3" type="ORF">TW72_11080</name>
</gene>
<dbReference type="PANTHER" id="PTHR35369:SF2">
    <property type="entry name" value="BLR3025 PROTEIN"/>
    <property type="match status" value="1"/>
</dbReference>
<dbReference type="PATRIC" id="fig|151081.8.peg.3574"/>
<dbReference type="InterPro" id="IPR050356">
    <property type="entry name" value="SulA_CellDiv_inhibitor"/>
</dbReference>
<dbReference type="eggNOG" id="COG0389">
    <property type="taxonomic scope" value="Bacteria"/>
</dbReference>
<evidence type="ECO:0000256" key="1">
    <source>
        <dbReference type="ARBA" id="ARBA00022763"/>
    </source>
</evidence>
<evidence type="ECO:0000259" key="2">
    <source>
        <dbReference type="Pfam" id="PF00817"/>
    </source>
</evidence>
<reference evidence="3 4" key="1">
    <citation type="journal article" date="2015" name="BMC Genomics">
        <title>Genome mining reveals unlocked bioactive potential of marine Gram-negative bacteria.</title>
        <authorList>
            <person name="Machado H."/>
            <person name="Sonnenschein E.C."/>
            <person name="Melchiorsen J."/>
            <person name="Gram L."/>
        </authorList>
    </citation>
    <scope>NUCLEOTIDE SEQUENCE [LARGE SCALE GENOMIC DNA]</scope>
    <source>
        <strain evidence="3 4">S3137</strain>
    </source>
</reference>
<dbReference type="Proteomes" id="UP000033664">
    <property type="component" value="Unassembled WGS sequence"/>
</dbReference>
<dbReference type="EMBL" id="JXXZ01000010">
    <property type="protein sequence ID" value="KJY98301.1"/>
    <property type="molecule type" value="Genomic_DNA"/>
</dbReference>
<dbReference type="Pfam" id="PF00817">
    <property type="entry name" value="IMS"/>
    <property type="match status" value="1"/>
</dbReference>
<comment type="caution">
    <text evidence="3">The sequence shown here is derived from an EMBL/GenBank/DDBJ whole genome shotgun (WGS) entry which is preliminary data.</text>
</comment>
<dbReference type="CDD" id="cd03468">
    <property type="entry name" value="PolY_like"/>
    <property type="match status" value="1"/>
</dbReference>
<dbReference type="InterPro" id="IPR001126">
    <property type="entry name" value="UmuC"/>
</dbReference>
<sequence length="469" mass="53669">MFLAVHFCDLQLQCRALTEPAILVCKDKVVQSNPPAQQAGIKPGMGLASAAALCNTLAVFAYDEQLERQLLQQIAQHCYQRTGDIILCGSDCLIFATHSMRVLYPDIEQLFEALQGVFRQWLQHYRYGCAPSIEAAEVLARAGTEMITDSPATAQHRLEQLPVSAMRISSQYHHQLARLGLGTIGQLLALPKAELRQRFPYELLDYITRLQGQLGHVRLPKKGRYYRFYQPSQYFQRLQELNFEIDESARLLPVMTTLCEHLCAYLRQMQLHTQKLQFSFYFRELPTQLFAVHSVAPQGQLVPWLTLVQVKLETLSLDAPVIAVQLTCEQFSDALGESQNLFDKRQQGLAKQQLLGVLHARLGAQHCYHLHCTNAHIPEYTQVKESPLHSYSTSSSSKKTAPLRPNFLLEPQVLSEQVCLLRGPERIQSHWWQQQLIERDYYIGENAQGQLCWLFKDKHQGWFVQGYFA</sequence>
<dbReference type="RefSeq" id="WP_045980524.1">
    <property type="nucleotide sequence ID" value="NZ_JXXY01000020.1"/>
</dbReference>
<keyword evidence="4" id="KW-1185">Reference proteome</keyword>
<dbReference type="OrthoDB" id="5298951at2"/>
<dbReference type="GeneID" id="58229035"/>
<organism evidence="3 4">
    <name type="scientific">Pseudoalteromonas ruthenica</name>
    <dbReference type="NCBI Taxonomy" id="151081"/>
    <lineage>
        <taxon>Bacteria</taxon>
        <taxon>Pseudomonadati</taxon>
        <taxon>Pseudomonadota</taxon>
        <taxon>Gammaproteobacteria</taxon>
        <taxon>Alteromonadales</taxon>
        <taxon>Pseudoalteromonadaceae</taxon>
        <taxon>Pseudoalteromonas</taxon>
    </lineage>
</organism>
<name>A0A0F4PI61_9GAMM</name>
<dbReference type="InterPro" id="IPR043502">
    <property type="entry name" value="DNA/RNA_pol_sf"/>
</dbReference>
<dbReference type="PANTHER" id="PTHR35369">
    <property type="entry name" value="BLR3025 PROTEIN-RELATED"/>
    <property type="match status" value="1"/>
</dbReference>
<dbReference type="AlphaFoldDB" id="A0A0F4PI61"/>
<evidence type="ECO:0000313" key="3">
    <source>
        <dbReference type="EMBL" id="KJY98301.1"/>
    </source>
</evidence>
<dbReference type="GO" id="GO:0006281">
    <property type="term" value="P:DNA repair"/>
    <property type="evidence" value="ECO:0007669"/>
    <property type="project" value="InterPro"/>
</dbReference>
<keyword evidence="1" id="KW-0227">DNA damage</keyword>
<accession>A0A0F4PI61</accession>
<dbReference type="SUPFAM" id="SSF56672">
    <property type="entry name" value="DNA/RNA polymerases"/>
    <property type="match status" value="1"/>
</dbReference>
<evidence type="ECO:0000313" key="4">
    <source>
        <dbReference type="Proteomes" id="UP000033664"/>
    </source>
</evidence>